<protein>
    <submittedName>
        <fullName evidence="4">Unannotated protein</fullName>
    </submittedName>
</protein>
<dbReference type="GO" id="GO:0035999">
    <property type="term" value="P:tetrahydrofolate interconversion"/>
    <property type="evidence" value="ECO:0007669"/>
    <property type="project" value="TreeGrafter"/>
</dbReference>
<dbReference type="PANTHER" id="PTHR23407">
    <property type="entry name" value="ATPASE INHIBITOR/5-FORMYLTETRAHYDROFOLATE CYCLO-LIGASE"/>
    <property type="match status" value="1"/>
</dbReference>
<dbReference type="GO" id="GO:0005524">
    <property type="term" value="F:ATP binding"/>
    <property type="evidence" value="ECO:0007669"/>
    <property type="project" value="UniProtKB-KW"/>
</dbReference>
<comment type="similarity">
    <text evidence="1">Belongs to the 5-formyltetrahydrofolate cyclo-ligase family.</text>
</comment>
<sequence length="182" mass="20298">MNQGTLKKELRERYRRERVQRFIPSNFNVILKCPEIVSASTICSYFSYAEEPSTTEINQTLIKDGKKLLLPRVSGDEIEWVHWNGDSTQLKITKKLTEPIGPAVTDLSDVGAVITPALRIDQEGFRLGQGGGFYDRALPNLPGWTIGLVHPGELSSESVPREVHDIPLNAAATPSLVVRFNR</sequence>
<evidence type="ECO:0000256" key="2">
    <source>
        <dbReference type="ARBA" id="ARBA00022741"/>
    </source>
</evidence>
<keyword evidence="2" id="KW-0547">Nucleotide-binding</keyword>
<organism evidence="4">
    <name type="scientific">freshwater metagenome</name>
    <dbReference type="NCBI Taxonomy" id="449393"/>
    <lineage>
        <taxon>unclassified sequences</taxon>
        <taxon>metagenomes</taxon>
        <taxon>ecological metagenomes</taxon>
    </lineage>
</organism>
<dbReference type="InterPro" id="IPR037171">
    <property type="entry name" value="NagB/RpiA_transferase-like"/>
</dbReference>
<dbReference type="GO" id="GO:0030272">
    <property type="term" value="F:5-formyltetrahydrofolate cyclo-ligase activity"/>
    <property type="evidence" value="ECO:0007669"/>
    <property type="project" value="TreeGrafter"/>
</dbReference>
<dbReference type="GO" id="GO:0009396">
    <property type="term" value="P:folic acid-containing compound biosynthetic process"/>
    <property type="evidence" value="ECO:0007669"/>
    <property type="project" value="TreeGrafter"/>
</dbReference>
<dbReference type="InterPro" id="IPR024185">
    <property type="entry name" value="FTHF_cligase-like_sf"/>
</dbReference>
<evidence type="ECO:0000256" key="1">
    <source>
        <dbReference type="ARBA" id="ARBA00010638"/>
    </source>
</evidence>
<evidence type="ECO:0000256" key="3">
    <source>
        <dbReference type="ARBA" id="ARBA00022840"/>
    </source>
</evidence>
<dbReference type="Gene3D" id="3.40.50.10420">
    <property type="entry name" value="NagB/RpiA/CoA transferase-like"/>
    <property type="match status" value="1"/>
</dbReference>
<dbReference type="Pfam" id="PF01812">
    <property type="entry name" value="5-FTHF_cyc-lig"/>
    <property type="match status" value="1"/>
</dbReference>
<accession>A0A6J6BG17</accession>
<name>A0A6J6BG17_9ZZZZ</name>
<proteinExistence type="inferred from homology"/>
<dbReference type="PIRSF" id="PIRSF006806">
    <property type="entry name" value="FTHF_cligase"/>
    <property type="match status" value="1"/>
</dbReference>
<dbReference type="InterPro" id="IPR002698">
    <property type="entry name" value="FTHF_cligase"/>
</dbReference>
<evidence type="ECO:0000313" key="4">
    <source>
        <dbReference type="EMBL" id="CAB4537912.1"/>
    </source>
</evidence>
<gene>
    <name evidence="4" type="ORF">UFOPK1412_00497</name>
</gene>
<reference evidence="4" key="1">
    <citation type="submission" date="2020-05" db="EMBL/GenBank/DDBJ databases">
        <authorList>
            <person name="Chiriac C."/>
            <person name="Salcher M."/>
            <person name="Ghai R."/>
            <person name="Kavagutti S V."/>
        </authorList>
    </citation>
    <scope>NUCLEOTIDE SEQUENCE</scope>
</reference>
<dbReference type="SUPFAM" id="SSF100950">
    <property type="entry name" value="NagB/RpiA/CoA transferase-like"/>
    <property type="match status" value="1"/>
</dbReference>
<keyword evidence="3" id="KW-0067">ATP-binding</keyword>
<dbReference type="EMBL" id="CAEZSI010000049">
    <property type="protein sequence ID" value="CAB4537912.1"/>
    <property type="molecule type" value="Genomic_DNA"/>
</dbReference>
<dbReference type="PANTHER" id="PTHR23407:SF1">
    <property type="entry name" value="5-FORMYLTETRAHYDROFOLATE CYCLO-LIGASE"/>
    <property type="match status" value="1"/>
</dbReference>
<dbReference type="AlphaFoldDB" id="A0A6J6BG17"/>
<dbReference type="NCBIfam" id="TIGR02727">
    <property type="entry name" value="MTHFS_bact"/>
    <property type="match status" value="1"/>
</dbReference>